<proteinExistence type="predicted"/>
<dbReference type="Proteomes" id="UP000294850">
    <property type="component" value="Unassembled WGS sequence"/>
</dbReference>
<dbReference type="EMBL" id="SMFL01000019">
    <property type="protein sequence ID" value="TDE09609.1"/>
    <property type="molecule type" value="Genomic_DNA"/>
</dbReference>
<name>A0A4R5D7V2_9BACT</name>
<evidence type="ECO:0000313" key="2">
    <source>
        <dbReference type="Proteomes" id="UP000294850"/>
    </source>
</evidence>
<evidence type="ECO:0000313" key="1">
    <source>
        <dbReference type="EMBL" id="TDE09609.1"/>
    </source>
</evidence>
<protein>
    <submittedName>
        <fullName evidence="1">Uncharacterized protein</fullName>
    </submittedName>
</protein>
<keyword evidence="2" id="KW-1185">Reference proteome</keyword>
<organism evidence="1 2">
    <name type="scientific">Dyadobacter psychrotolerans</name>
    <dbReference type="NCBI Taxonomy" id="2541721"/>
    <lineage>
        <taxon>Bacteria</taxon>
        <taxon>Pseudomonadati</taxon>
        <taxon>Bacteroidota</taxon>
        <taxon>Cytophagia</taxon>
        <taxon>Cytophagales</taxon>
        <taxon>Spirosomataceae</taxon>
        <taxon>Dyadobacter</taxon>
    </lineage>
</organism>
<dbReference type="AlphaFoldDB" id="A0A4R5D7V2"/>
<comment type="caution">
    <text evidence="1">The sequence shown here is derived from an EMBL/GenBank/DDBJ whole genome shotgun (WGS) entry which is preliminary data.</text>
</comment>
<gene>
    <name evidence="1" type="ORF">E0F88_30445</name>
</gene>
<dbReference type="RefSeq" id="WP_131962113.1">
    <property type="nucleotide sequence ID" value="NZ_SMFL01000019.1"/>
</dbReference>
<reference evidence="1 2" key="1">
    <citation type="submission" date="2019-03" db="EMBL/GenBank/DDBJ databases">
        <title>Dyadobacter AR-3-6 sp. nov., isolated from arctic soil.</title>
        <authorList>
            <person name="Chaudhary D.K."/>
        </authorList>
    </citation>
    <scope>NUCLEOTIDE SEQUENCE [LARGE SCALE GENOMIC DNA]</scope>
    <source>
        <strain evidence="1 2">AR-3-6</strain>
    </source>
</reference>
<sequence length="136" mass="15765">MENLFERLKSQITDRPENELKYIEKSGNELSKTLTSIVGTRYFTGVYIGFHFNQYLEIFILPNLNLIENFEIDAPAMLLSQSDHCGLETARFFIFTGHPETRQLVGRDILNEDSTLNHFYTEQQLIDIVTNELGTK</sequence>
<accession>A0A4R5D7V2</accession>